<reference evidence="1 4" key="1">
    <citation type="submission" date="2016-08" db="EMBL/GenBank/DDBJ databases">
        <title>Candidatus Dactylopiibacterium carminicum genome sequence.</title>
        <authorList>
            <person name="Ramirez-Puebla S.T."/>
            <person name="Ormeno-Orrillo E."/>
            <person name="Vera-Ponce De Leon A."/>
            <person name="Luis L."/>
            <person name="Sanchez-Flores A."/>
            <person name="Monica R."/>
            <person name="Martinez-Romero E."/>
        </authorList>
    </citation>
    <scope>NUCLEOTIDE SEQUENCE [LARGE SCALE GENOMIC DNA]</scope>
    <source>
        <strain evidence="1">END1</strain>
    </source>
</reference>
<evidence type="ECO:0000313" key="3">
    <source>
        <dbReference type="Proteomes" id="UP000216107"/>
    </source>
</evidence>
<dbReference type="EMBL" id="MDUX01000030">
    <property type="protein sequence ID" value="KAF7599018.1"/>
    <property type="molecule type" value="Genomic_DNA"/>
</dbReference>
<gene>
    <name evidence="1" type="primary">hutX</name>
    <name evidence="1" type="ORF">BGI27_10100</name>
    <name evidence="2" type="ORF">CGU29_09185</name>
</gene>
<dbReference type="Pfam" id="PF06228">
    <property type="entry name" value="ChuX_HutX"/>
    <property type="match status" value="1"/>
</dbReference>
<dbReference type="EMBL" id="NMRN01000024">
    <property type="protein sequence ID" value="PAS93023.1"/>
    <property type="molecule type" value="Genomic_DNA"/>
</dbReference>
<dbReference type="PIRSF" id="PIRSF030840">
    <property type="entry name" value="DUF1008"/>
    <property type="match status" value="1"/>
</dbReference>
<name>A0A272ESC9_9RHOO</name>
<proteinExistence type="predicted"/>
<organism evidence="2 3">
    <name type="scientific">Candidatus Dactylopiibacterium carminicum</name>
    <dbReference type="NCBI Taxonomy" id="857335"/>
    <lineage>
        <taxon>Bacteria</taxon>
        <taxon>Pseudomonadati</taxon>
        <taxon>Pseudomonadota</taxon>
        <taxon>Betaproteobacteria</taxon>
        <taxon>Rhodocyclales</taxon>
        <taxon>Rhodocyclaceae</taxon>
        <taxon>Candidatus Dactylopiibacterium</taxon>
    </lineage>
</organism>
<dbReference type="Gene3D" id="3.40.1570.10">
    <property type="entry name" value="HemS/ChuS/ChuX like domains"/>
    <property type="match status" value="1"/>
</dbReference>
<keyword evidence="4" id="KW-1185">Reference proteome</keyword>
<dbReference type="Proteomes" id="UP000216107">
    <property type="component" value="Unassembled WGS sequence"/>
</dbReference>
<dbReference type="CDD" id="cd16829">
    <property type="entry name" value="ChuX_HutX-like"/>
    <property type="match status" value="1"/>
</dbReference>
<protein>
    <submittedName>
        <fullName evidence="1">Heme utilization cystosolic carrier protein HutX</fullName>
    </submittedName>
    <submittedName>
        <fullName evidence="2">Heme utilization protein HuvX</fullName>
    </submittedName>
</protein>
<dbReference type="SUPFAM" id="SSF144064">
    <property type="entry name" value="Heme iron utilization protein-like"/>
    <property type="match status" value="1"/>
</dbReference>
<dbReference type="OrthoDB" id="8781266at2"/>
<dbReference type="Proteomes" id="UP000623509">
    <property type="component" value="Unassembled WGS sequence"/>
</dbReference>
<comment type="caution">
    <text evidence="2">The sequence shown here is derived from an EMBL/GenBank/DDBJ whole genome shotgun (WGS) entry which is preliminary data.</text>
</comment>
<evidence type="ECO:0000313" key="4">
    <source>
        <dbReference type="Proteomes" id="UP000623509"/>
    </source>
</evidence>
<dbReference type="RefSeq" id="WP_095524760.1">
    <property type="nucleotide sequence ID" value="NZ_MDUX01000030.1"/>
</dbReference>
<sequence length="181" mass="19319">MNNAATLPETDATRLDALRARLADDPSGVLEILAHEYGVSMKAVIECLPETCRTLVAGAQAEAALLDIAAWGAVTVLVHTQDVILECKGPLPAGRIAHGFYNIGGGSPVSGHLRLDRCQTIAFVRRPFMGAESYSVNFLNAEGEAMFKVFVGRDEKRVLLADQVERFGALRDRLAAAGAVA</sequence>
<dbReference type="AlphaFoldDB" id="A0A272ESC9"/>
<evidence type="ECO:0000313" key="1">
    <source>
        <dbReference type="EMBL" id="KAF7599018.1"/>
    </source>
</evidence>
<reference evidence="2 3" key="2">
    <citation type="submission" date="2017-07" db="EMBL/GenBank/DDBJ databases">
        <title>Candidatus Dactylopiibacterium carminicum, a nitrogen-fixing symbiont of the cochineal insect Dactylopius coccus and Dactylopius opuntiae (Hemiptera: Coccoidea: Dactylopiidae).</title>
        <authorList>
            <person name="Vera A."/>
        </authorList>
    </citation>
    <scope>NUCLEOTIDE SEQUENCE [LARGE SCALE GENOMIC DNA]</scope>
    <source>
        <strain evidence="2 3">NFDCM</strain>
    </source>
</reference>
<accession>A0A272ESC9</accession>
<dbReference type="InterPro" id="IPR010413">
    <property type="entry name" value="HutX-like"/>
</dbReference>
<dbReference type="NCBIfam" id="TIGR04108">
    <property type="entry name" value="HutX"/>
    <property type="match status" value="1"/>
</dbReference>
<evidence type="ECO:0000313" key="2">
    <source>
        <dbReference type="EMBL" id="PAS93023.1"/>
    </source>
</evidence>
<dbReference type="InterPro" id="IPR053733">
    <property type="entry name" value="Heme_Transport_Util_sf"/>
</dbReference>